<dbReference type="PROSITE" id="PS50887">
    <property type="entry name" value="GGDEF"/>
    <property type="match status" value="1"/>
</dbReference>
<name>B0CA73_ACAM1</name>
<dbReference type="InterPro" id="IPR029787">
    <property type="entry name" value="Nucleotide_cyclase"/>
</dbReference>
<dbReference type="PROSITE" id="PS50110">
    <property type="entry name" value="RESPONSE_REGULATORY"/>
    <property type="match status" value="1"/>
</dbReference>
<dbReference type="SUPFAM" id="SSF52172">
    <property type="entry name" value="CheY-like"/>
    <property type="match status" value="1"/>
</dbReference>
<feature type="domain" description="GGDEF" evidence="3">
    <location>
        <begin position="172"/>
        <end position="310"/>
    </location>
</feature>
<keyword evidence="5" id="KW-1185">Reference proteome</keyword>
<dbReference type="PANTHER" id="PTHR45138:SF9">
    <property type="entry name" value="DIGUANYLATE CYCLASE DGCM-RELATED"/>
    <property type="match status" value="1"/>
</dbReference>
<dbReference type="SMART" id="SM00267">
    <property type="entry name" value="GGDEF"/>
    <property type="match status" value="1"/>
</dbReference>
<reference evidence="4 5" key="1">
    <citation type="journal article" date="2008" name="Proc. Natl. Acad. Sci. U.S.A.">
        <title>Niche adaptation and genome expansion in the chlorophyll d-producing cyanobacterium Acaryochloris marina.</title>
        <authorList>
            <person name="Swingley W.D."/>
            <person name="Chen M."/>
            <person name="Cheung P.C."/>
            <person name="Conrad A.L."/>
            <person name="Dejesa L.C."/>
            <person name="Hao J."/>
            <person name="Honchak B.M."/>
            <person name="Karbach L.E."/>
            <person name="Kurdoglu A."/>
            <person name="Lahiri S."/>
            <person name="Mastrian S.D."/>
            <person name="Miyashita H."/>
            <person name="Page L."/>
            <person name="Ramakrishna P."/>
            <person name="Satoh S."/>
            <person name="Sattley W.M."/>
            <person name="Shimada Y."/>
            <person name="Taylor H.L."/>
            <person name="Tomo T."/>
            <person name="Tsuchiya T."/>
            <person name="Wang Z.T."/>
            <person name="Raymond J."/>
            <person name="Mimuro M."/>
            <person name="Blankenship R.E."/>
            <person name="Touchman J.W."/>
        </authorList>
    </citation>
    <scope>NUCLEOTIDE SEQUENCE [LARGE SCALE GENOMIC DNA]</scope>
    <source>
        <strain evidence="5">MBIC 11017</strain>
    </source>
</reference>
<dbReference type="GO" id="GO:0052621">
    <property type="term" value="F:diguanylate cyclase activity"/>
    <property type="evidence" value="ECO:0007669"/>
    <property type="project" value="TreeGrafter"/>
</dbReference>
<dbReference type="OrthoDB" id="244535at2"/>
<dbReference type="STRING" id="329726.AM1_1639"/>
<dbReference type="HOGENOM" id="CLU_000445_11_28_3"/>
<evidence type="ECO:0000256" key="1">
    <source>
        <dbReference type="PROSITE-ProRule" id="PRU00169"/>
    </source>
</evidence>
<organism evidence="4 5">
    <name type="scientific">Acaryochloris marina (strain MBIC 11017)</name>
    <dbReference type="NCBI Taxonomy" id="329726"/>
    <lineage>
        <taxon>Bacteria</taxon>
        <taxon>Bacillati</taxon>
        <taxon>Cyanobacteriota</taxon>
        <taxon>Cyanophyceae</taxon>
        <taxon>Acaryochloridales</taxon>
        <taxon>Acaryochloridaceae</taxon>
        <taxon>Acaryochloris</taxon>
    </lineage>
</organism>
<dbReference type="InterPro" id="IPR043128">
    <property type="entry name" value="Rev_trsase/Diguanyl_cyclase"/>
</dbReference>
<dbReference type="InterPro" id="IPR000160">
    <property type="entry name" value="GGDEF_dom"/>
</dbReference>
<dbReference type="EMBL" id="CP000828">
    <property type="protein sequence ID" value="ABW26660.1"/>
    <property type="molecule type" value="Genomic_DNA"/>
</dbReference>
<proteinExistence type="predicted"/>
<dbReference type="PANTHER" id="PTHR45138">
    <property type="entry name" value="REGULATORY COMPONENTS OF SENSORY TRANSDUCTION SYSTEM"/>
    <property type="match status" value="1"/>
</dbReference>
<protein>
    <submittedName>
        <fullName evidence="4">Diguanylate cyclase (GGDEF)</fullName>
    </submittedName>
</protein>
<dbReference type="GO" id="GO:0005886">
    <property type="term" value="C:plasma membrane"/>
    <property type="evidence" value="ECO:0007669"/>
    <property type="project" value="TreeGrafter"/>
</dbReference>
<dbReference type="Pfam" id="PF00072">
    <property type="entry name" value="Response_reg"/>
    <property type="match status" value="1"/>
</dbReference>
<accession>B0CA73</accession>
<dbReference type="RefSeq" id="WP_012162180.1">
    <property type="nucleotide sequence ID" value="NC_009925.1"/>
</dbReference>
<dbReference type="InterPro" id="IPR001789">
    <property type="entry name" value="Sig_transdc_resp-reg_receiver"/>
</dbReference>
<evidence type="ECO:0000313" key="4">
    <source>
        <dbReference type="EMBL" id="ABW26660.1"/>
    </source>
</evidence>
<dbReference type="GO" id="GO:0000160">
    <property type="term" value="P:phosphorelay signal transduction system"/>
    <property type="evidence" value="ECO:0007669"/>
    <property type="project" value="InterPro"/>
</dbReference>
<dbReference type="Pfam" id="PF00990">
    <property type="entry name" value="GGDEF"/>
    <property type="match status" value="1"/>
</dbReference>
<dbReference type="Proteomes" id="UP000000268">
    <property type="component" value="Chromosome"/>
</dbReference>
<evidence type="ECO:0000259" key="2">
    <source>
        <dbReference type="PROSITE" id="PS50110"/>
    </source>
</evidence>
<evidence type="ECO:0000259" key="3">
    <source>
        <dbReference type="PROSITE" id="PS50887"/>
    </source>
</evidence>
<dbReference type="SMART" id="SM00448">
    <property type="entry name" value="REC"/>
    <property type="match status" value="1"/>
</dbReference>
<dbReference type="SUPFAM" id="SSF55073">
    <property type="entry name" value="Nucleotide cyclase"/>
    <property type="match status" value="1"/>
</dbReference>
<dbReference type="InterPro" id="IPR050469">
    <property type="entry name" value="Diguanylate_Cyclase"/>
</dbReference>
<dbReference type="CDD" id="cd17574">
    <property type="entry name" value="REC_OmpR"/>
    <property type="match status" value="1"/>
</dbReference>
<dbReference type="KEGG" id="amr:AM1_1639"/>
<keyword evidence="1" id="KW-0597">Phosphoprotein</keyword>
<evidence type="ECO:0000313" key="5">
    <source>
        <dbReference type="Proteomes" id="UP000000268"/>
    </source>
</evidence>
<gene>
    <name evidence="4" type="ordered locus">AM1_1639</name>
</gene>
<feature type="modified residue" description="4-aspartylphosphate" evidence="1">
    <location>
        <position position="55"/>
    </location>
</feature>
<dbReference type="InterPro" id="IPR011006">
    <property type="entry name" value="CheY-like_superfamily"/>
</dbReference>
<dbReference type="GO" id="GO:0043709">
    <property type="term" value="P:cell adhesion involved in single-species biofilm formation"/>
    <property type="evidence" value="ECO:0007669"/>
    <property type="project" value="TreeGrafter"/>
</dbReference>
<dbReference type="CDD" id="cd01949">
    <property type="entry name" value="GGDEF"/>
    <property type="match status" value="1"/>
</dbReference>
<dbReference type="Gene3D" id="3.30.70.270">
    <property type="match status" value="1"/>
</dbReference>
<dbReference type="Gene3D" id="3.40.50.2300">
    <property type="match status" value="1"/>
</dbReference>
<dbReference type="AlphaFoldDB" id="B0CA73"/>
<dbReference type="GO" id="GO:1902201">
    <property type="term" value="P:negative regulation of bacterial-type flagellum-dependent cell motility"/>
    <property type="evidence" value="ECO:0007669"/>
    <property type="project" value="TreeGrafter"/>
</dbReference>
<feature type="domain" description="Response regulatory" evidence="2">
    <location>
        <begin position="6"/>
        <end position="122"/>
    </location>
</feature>
<sequence length="312" mass="34539">MSQQSIILIAEPDQEISNHIAQLLEKDGHLVMTTSNGEECLEAYKSIMPNLVILDAMMPKINGFECCRKLLKLSSGSPPLTLIITGLDEEESVNLAFESGASDFITKPIRWPILKQRVRIHFENNRLKRQLEETTQKLLQLSSMDEFKQLTNRQFFLKQIQVEWLRMVREESHLSLMVCEIDGFETYADTYGHIQADQCLSQVDGAIHQSLNRPADLITRYGGGKIAALLPNTSLEGSLHITEKIRGAVAALAIPHQSNAFSDIITISLGIASVLPCTQLMGAGSFYQSADKALSKAKSEGGDRIVVGTPID</sequence>
<dbReference type="NCBIfam" id="TIGR00254">
    <property type="entry name" value="GGDEF"/>
    <property type="match status" value="1"/>
</dbReference>
<dbReference type="eggNOG" id="COG3706">
    <property type="taxonomic scope" value="Bacteria"/>
</dbReference>